<comment type="caution">
    <text evidence="1">The sequence shown here is derived from an EMBL/GenBank/DDBJ whole genome shotgun (WGS) entry which is preliminary data.</text>
</comment>
<dbReference type="STRING" id="300112.A0A4S2L292"/>
<evidence type="ECO:0008006" key="3">
    <source>
        <dbReference type="Google" id="ProtNLM"/>
    </source>
</evidence>
<dbReference type="AlphaFoldDB" id="A0A4S2L292"/>
<proteinExistence type="predicted"/>
<protein>
    <recommendedName>
        <fullName evidence="3">DUF4218 domain-containing protein</fullName>
    </recommendedName>
</protein>
<evidence type="ECO:0000313" key="2">
    <source>
        <dbReference type="Proteomes" id="UP000310200"/>
    </source>
</evidence>
<gene>
    <name evidence="1" type="ORF">DBV15_12921</name>
</gene>
<dbReference type="PANTHER" id="PTHR46579:SF1">
    <property type="entry name" value="F5_8 TYPE C DOMAIN-CONTAINING PROTEIN"/>
    <property type="match status" value="1"/>
</dbReference>
<feature type="non-terminal residue" evidence="1">
    <location>
        <position position="361"/>
    </location>
</feature>
<reference evidence="1 2" key="1">
    <citation type="journal article" date="2019" name="Philos. Trans. R. Soc. Lond., B, Biol. Sci.">
        <title>Ant behaviour and brain gene expression of defending hosts depend on the ecological success of the intruding social parasite.</title>
        <authorList>
            <person name="Kaur R."/>
            <person name="Stoldt M."/>
            <person name="Jongepier E."/>
            <person name="Feldmeyer B."/>
            <person name="Menzel F."/>
            <person name="Bornberg-Bauer E."/>
            <person name="Foitzik S."/>
        </authorList>
    </citation>
    <scope>NUCLEOTIDE SEQUENCE [LARGE SCALE GENOMIC DNA]</scope>
    <source>
        <tissue evidence="1">Whole body</tissue>
    </source>
</reference>
<accession>A0A4S2L292</accession>
<keyword evidence="2" id="KW-1185">Reference proteome</keyword>
<organism evidence="1 2">
    <name type="scientific">Temnothorax longispinosus</name>
    <dbReference type="NCBI Taxonomy" id="300112"/>
    <lineage>
        <taxon>Eukaryota</taxon>
        <taxon>Metazoa</taxon>
        <taxon>Ecdysozoa</taxon>
        <taxon>Arthropoda</taxon>
        <taxon>Hexapoda</taxon>
        <taxon>Insecta</taxon>
        <taxon>Pterygota</taxon>
        <taxon>Neoptera</taxon>
        <taxon>Endopterygota</taxon>
        <taxon>Hymenoptera</taxon>
        <taxon>Apocrita</taxon>
        <taxon>Aculeata</taxon>
        <taxon>Formicoidea</taxon>
        <taxon>Formicidae</taxon>
        <taxon>Myrmicinae</taxon>
        <taxon>Temnothorax</taxon>
    </lineage>
</organism>
<dbReference type="PANTHER" id="PTHR46579">
    <property type="entry name" value="F5/8 TYPE C DOMAIN-CONTAINING PROTEIN-RELATED"/>
    <property type="match status" value="1"/>
</dbReference>
<evidence type="ECO:0000313" key="1">
    <source>
        <dbReference type="EMBL" id="TGZ54467.1"/>
    </source>
</evidence>
<sequence>MNLYLKFFIQQMEKLMNDGITILNSNNEKIKFVLRPLSASVDSVARPIIQNRIQFNGYYGCSWCYDKGVYAHGSMRYPFTESESLRSHENYLKDINEAKRMQRPINGVKGASILTTFKHFDCVWGFPVDYLHGILGGVVRQLWTEWNCPSSPFYLSRKQRQKIDQRLLNIKPPQEIHRLPRSFNEGKLKASEWRSWLLFYSVPCLTEILNDKALASFTRLVQSVYILLSQNISEENFKQCENDLIQFVGESEILYGKSVMTFNMHSLLHVVDSVRMSGPLWATSTFPYENDNFHLKQNVSGPNGVLHQIATKTLQRSRLKNAVINENKTDTCTIYCQGLFNLRKLVMQNTITVCGAVLIGE</sequence>
<dbReference type="Proteomes" id="UP000310200">
    <property type="component" value="Unassembled WGS sequence"/>
</dbReference>
<name>A0A4S2L292_9HYME</name>
<dbReference type="EMBL" id="QBLH01000659">
    <property type="protein sequence ID" value="TGZ54467.1"/>
    <property type="molecule type" value="Genomic_DNA"/>
</dbReference>